<evidence type="ECO:0000256" key="2">
    <source>
        <dbReference type="ARBA" id="ARBA00008711"/>
    </source>
</evidence>
<dbReference type="Gene3D" id="1.10.10.10">
    <property type="entry name" value="Winged helix-like DNA-binding domain superfamily/Winged helix DNA-binding domain"/>
    <property type="match status" value="1"/>
</dbReference>
<dbReference type="GO" id="GO:0032259">
    <property type="term" value="P:methylation"/>
    <property type="evidence" value="ECO:0007669"/>
    <property type="project" value="UniProtKB-KW"/>
</dbReference>
<dbReference type="SUPFAM" id="SSF53155">
    <property type="entry name" value="Methylated DNA-protein cysteine methyltransferase domain"/>
    <property type="match status" value="1"/>
</dbReference>
<dbReference type="PANTHER" id="PTHR10815:SF13">
    <property type="entry name" value="METHYLATED-DNA--PROTEIN-CYSTEINE METHYLTRANSFERASE"/>
    <property type="match status" value="1"/>
</dbReference>
<comment type="caution">
    <text evidence="12">The sequence shown here is derived from an EMBL/GenBank/DDBJ whole genome shotgun (WGS) entry which is preliminary data.</text>
</comment>
<dbReference type="Pfam" id="PF01035">
    <property type="entry name" value="DNA_binding_1"/>
    <property type="match status" value="1"/>
</dbReference>
<comment type="catalytic activity">
    <reaction evidence="1">
        <text>a 4-O-methyl-thymidine in DNA + L-cysteinyl-[protein] = a thymidine in DNA + S-methyl-L-cysteinyl-[protein]</text>
        <dbReference type="Rhea" id="RHEA:53428"/>
        <dbReference type="Rhea" id="RHEA-COMP:10131"/>
        <dbReference type="Rhea" id="RHEA-COMP:10132"/>
        <dbReference type="Rhea" id="RHEA-COMP:13555"/>
        <dbReference type="Rhea" id="RHEA-COMP:13556"/>
        <dbReference type="ChEBI" id="CHEBI:29950"/>
        <dbReference type="ChEBI" id="CHEBI:82612"/>
        <dbReference type="ChEBI" id="CHEBI:137386"/>
        <dbReference type="ChEBI" id="CHEBI:137387"/>
        <dbReference type="EC" id="2.1.1.63"/>
    </reaction>
</comment>
<evidence type="ECO:0000256" key="9">
    <source>
        <dbReference type="ARBA" id="ARBA00023204"/>
    </source>
</evidence>
<evidence type="ECO:0000256" key="10">
    <source>
        <dbReference type="ARBA" id="ARBA00049348"/>
    </source>
</evidence>
<dbReference type="RefSeq" id="WP_135623165.1">
    <property type="nucleotide sequence ID" value="NZ_RQGD01000022.1"/>
</dbReference>
<dbReference type="OrthoDB" id="9802228at2"/>
<feature type="domain" description="HTH araC/xylS-type" evidence="11">
    <location>
        <begin position="13"/>
        <end position="111"/>
    </location>
</feature>
<evidence type="ECO:0000256" key="4">
    <source>
        <dbReference type="ARBA" id="ARBA00022603"/>
    </source>
</evidence>
<dbReference type="GO" id="GO:0043565">
    <property type="term" value="F:sequence-specific DNA binding"/>
    <property type="evidence" value="ECO:0007669"/>
    <property type="project" value="InterPro"/>
</dbReference>
<organism evidence="12 13">
    <name type="scientific">Leptospira ognonensis</name>
    <dbReference type="NCBI Taxonomy" id="2484945"/>
    <lineage>
        <taxon>Bacteria</taxon>
        <taxon>Pseudomonadati</taxon>
        <taxon>Spirochaetota</taxon>
        <taxon>Spirochaetia</taxon>
        <taxon>Leptospirales</taxon>
        <taxon>Leptospiraceae</taxon>
        <taxon>Leptospira</taxon>
    </lineage>
</organism>
<dbReference type="SUPFAM" id="SSF46767">
    <property type="entry name" value="Methylated DNA-protein cysteine methyltransferase, C-terminal domain"/>
    <property type="match status" value="1"/>
</dbReference>
<evidence type="ECO:0000313" key="12">
    <source>
        <dbReference type="EMBL" id="TGL60239.1"/>
    </source>
</evidence>
<keyword evidence="13" id="KW-1185">Reference proteome</keyword>
<protein>
    <recommendedName>
        <fullName evidence="3">methylated-DNA--[protein]-cysteine S-methyltransferase</fullName>
        <ecNumber evidence="3">2.1.1.63</ecNumber>
    </recommendedName>
</protein>
<dbReference type="PANTHER" id="PTHR10815">
    <property type="entry name" value="METHYLATED-DNA--PROTEIN-CYSTEINE METHYLTRANSFERASE"/>
    <property type="match status" value="1"/>
</dbReference>
<dbReference type="SUPFAM" id="SSF46689">
    <property type="entry name" value="Homeodomain-like"/>
    <property type="match status" value="2"/>
</dbReference>
<dbReference type="PROSITE" id="PS01124">
    <property type="entry name" value="HTH_ARAC_FAMILY_2"/>
    <property type="match status" value="1"/>
</dbReference>
<evidence type="ECO:0000256" key="5">
    <source>
        <dbReference type="ARBA" id="ARBA00022679"/>
    </source>
</evidence>
<keyword evidence="8" id="KW-0804">Transcription</keyword>
<dbReference type="Pfam" id="PF12833">
    <property type="entry name" value="HTH_18"/>
    <property type="match status" value="1"/>
</dbReference>
<dbReference type="Proteomes" id="UP000297693">
    <property type="component" value="Unassembled WGS sequence"/>
</dbReference>
<dbReference type="Gene3D" id="1.10.10.60">
    <property type="entry name" value="Homeodomain-like"/>
    <property type="match status" value="1"/>
</dbReference>
<dbReference type="InterPro" id="IPR014048">
    <property type="entry name" value="MethylDNA_cys_MeTrfase_DNA-bd"/>
</dbReference>
<dbReference type="FunFam" id="1.10.10.10:FF:000214">
    <property type="entry name" value="Methylated-DNA--protein-cysteine methyltransferase"/>
    <property type="match status" value="1"/>
</dbReference>
<dbReference type="InterPro" id="IPR008332">
    <property type="entry name" value="MethylG_MeTrfase_N"/>
</dbReference>
<dbReference type="NCBIfam" id="TIGR00589">
    <property type="entry name" value="ogt"/>
    <property type="match status" value="1"/>
</dbReference>
<name>A0A4R9K2K7_9LEPT</name>
<dbReference type="GO" id="GO:0006281">
    <property type="term" value="P:DNA repair"/>
    <property type="evidence" value="ECO:0007669"/>
    <property type="project" value="UniProtKB-KW"/>
</dbReference>
<dbReference type="EMBL" id="RQGD01000022">
    <property type="protein sequence ID" value="TGL60239.1"/>
    <property type="molecule type" value="Genomic_DNA"/>
</dbReference>
<gene>
    <name evidence="12" type="ORF">EHQ58_06990</name>
</gene>
<keyword evidence="6" id="KW-0227">DNA damage</keyword>
<dbReference type="EC" id="2.1.1.63" evidence="3"/>
<dbReference type="SMART" id="SM00342">
    <property type="entry name" value="HTH_ARAC"/>
    <property type="match status" value="1"/>
</dbReference>
<dbReference type="PROSITE" id="PS00374">
    <property type="entry name" value="MGMT"/>
    <property type="match status" value="1"/>
</dbReference>
<accession>A0A4R9K2K7</accession>
<dbReference type="Pfam" id="PF02870">
    <property type="entry name" value="Methyltransf_1N"/>
    <property type="match status" value="1"/>
</dbReference>
<keyword evidence="5 12" id="KW-0808">Transferase</keyword>
<dbReference type="InterPro" id="IPR018060">
    <property type="entry name" value="HTH_AraC"/>
</dbReference>
<evidence type="ECO:0000256" key="7">
    <source>
        <dbReference type="ARBA" id="ARBA00023015"/>
    </source>
</evidence>
<comment type="catalytic activity">
    <reaction evidence="10">
        <text>a 6-O-methyl-2'-deoxyguanosine in DNA + L-cysteinyl-[protein] = S-methyl-L-cysteinyl-[protein] + a 2'-deoxyguanosine in DNA</text>
        <dbReference type="Rhea" id="RHEA:24000"/>
        <dbReference type="Rhea" id="RHEA-COMP:10131"/>
        <dbReference type="Rhea" id="RHEA-COMP:10132"/>
        <dbReference type="Rhea" id="RHEA-COMP:11367"/>
        <dbReference type="Rhea" id="RHEA-COMP:11368"/>
        <dbReference type="ChEBI" id="CHEBI:29950"/>
        <dbReference type="ChEBI" id="CHEBI:82612"/>
        <dbReference type="ChEBI" id="CHEBI:85445"/>
        <dbReference type="ChEBI" id="CHEBI:85448"/>
        <dbReference type="EC" id="2.1.1.63"/>
    </reaction>
</comment>
<dbReference type="GO" id="GO:0003700">
    <property type="term" value="F:DNA-binding transcription factor activity"/>
    <property type="evidence" value="ECO:0007669"/>
    <property type="project" value="InterPro"/>
</dbReference>
<evidence type="ECO:0000259" key="11">
    <source>
        <dbReference type="PROSITE" id="PS01124"/>
    </source>
</evidence>
<dbReference type="GO" id="GO:0003908">
    <property type="term" value="F:methylated-DNA-[protein]-cysteine S-methyltransferase activity"/>
    <property type="evidence" value="ECO:0007669"/>
    <property type="project" value="UniProtKB-EC"/>
</dbReference>
<dbReference type="CDD" id="cd06445">
    <property type="entry name" value="ATase"/>
    <property type="match status" value="1"/>
</dbReference>
<dbReference type="Gene3D" id="3.30.160.70">
    <property type="entry name" value="Methylated DNA-protein cysteine methyltransferase domain"/>
    <property type="match status" value="1"/>
</dbReference>
<keyword evidence="4 12" id="KW-0489">Methyltransferase</keyword>
<dbReference type="InterPro" id="IPR036631">
    <property type="entry name" value="MGMT_N_sf"/>
</dbReference>
<keyword evidence="9" id="KW-0234">DNA repair</keyword>
<reference evidence="12" key="1">
    <citation type="journal article" date="2019" name="PLoS Negl. Trop. Dis.">
        <title>Revisiting the worldwide diversity of Leptospira species in the environment.</title>
        <authorList>
            <person name="Vincent A.T."/>
            <person name="Schiettekatte O."/>
            <person name="Bourhy P."/>
            <person name="Veyrier F.J."/>
            <person name="Picardeau M."/>
        </authorList>
    </citation>
    <scope>NUCLEOTIDE SEQUENCE [LARGE SCALE GENOMIC DNA]</scope>
    <source>
        <strain evidence="12">201702476</strain>
    </source>
</reference>
<sequence>MKEEEKDNFKRIAESIQYLRNHFQSQPNLDEVASRLNLSPFHFQRLFTEWAGVSPKKFLQYTTLAYAKERLKKANTSLFDAAFDAGLSGTSRLHDLFVNIEGMTPGEYKNGGEELIIEYSLTESPFGNLVCASTQKGICHLTFSDDETDSLRNMMDIFPNAKFRQATSLFQENALKIFQKDWSDIGEIKLHLKGTPFQIKVWEALLKIPSGELTTYGSIAKSMHHPKAARAVGSAIGDNPVAYLIPCHRVIQSSGAFGQYHWGSERKVAMIGWEASQLQLV</sequence>
<evidence type="ECO:0000313" key="13">
    <source>
        <dbReference type="Proteomes" id="UP000297693"/>
    </source>
</evidence>
<evidence type="ECO:0000256" key="1">
    <source>
        <dbReference type="ARBA" id="ARBA00001286"/>
    </source>
</evidence>
<evidence type="ECO:0000256" key="3">
    <source>
        <dbReference type="ARBA" id="ARBA00011918"/>
    </source>
</evidence>
<evidence type="ECO:0000256" key="8">
    <source>
        <dbReference type="ARBA" id="ARBA00023163"/>
    </source>
</evidence>
<dbReference type="InterPro" id="IPR036388">
    <property type="entry name" value="WH-like_DNA-bd_sf"/>
</dbReference>
<evidence type="ECO:0000256" key="6">
    <source>
        <dbReference type="ARBA" id="ARBA00022763"/>
    </source>
</evidence>
<keyword evidence="7" id="KW-0805">Transcription regulation</keyword>
<comment type="similarity">
    <text evidence="2">Belongs to the MGMT family.</text>
</comment>
<dbReference type="InterPro" id="IPR036217">
    <property type="entry name" value="MethylDNA_cys_MeTrfase_DNAb"/>
</dbReference>
<dbReference type="AlphaFoldDB" id="A0A4R9K2K7"/>
<dbReference type="InterPro" id="IPR009057">
    <property type="entry name" value="Homeodomain-like_sf"/>
</dbReference>
<dbReference type="InterPro" id="IPR001497">
    <property type="entry name" value="MethylDNA_cys_MeTrfase_AS"/>
</dbReference>
<proteinExistence type="inferred from homology"/>